<keyword evidence="2" id="KW-1185">Reference proteome</keyword>
<dbReference type="GO" id="GO:0016787">
    <property type="term" value="F:hydrolase activity"/>
    <property type="evidence" value="ECO:0007669"/>
    <property type="project" value="UniProtKB-KW"/>
</dbReference>
<dbReference type="CDD" id="cd01745">
    <property type="entry name" value="GATase1_2"/>
    <property type="match status" value="1"/>
</dbReference>
<dbReference type="PANTHER" id="PTHR43235:SF1">
    <property type="entry name" value="GLUTAMINE AMIDOTRANSFERASE PB2B2.05-RELATED"/>
    <property type="match status" value="1"/>
</dbReference>
<dbReference type="InterPro" id="IPR044668">
    <property type="entry name" value="PuuD-like"/>
</dbReference>
<protein>
    <submittedName>
        <fullName evidence="1">Gamma-glutamyl-gamma-aminobutyrate hydrolase family protein</fullName>
    </submittedName>
</protein>
<dbReference type="EMBL" id="JBBUKT010000015">
    <property type="protein sequence ID" value="MEK7954030.1"/>
    <property type="molecule type" value="Genomic_DNA"/>
</dbReference>
<sequence length="247" mass="26492">MPSSLPLVLVSASHEMLGTRPFLAARCEYIDAVRLAGCLPMITPGGEPDDLLDLADGILLTGAPANVHPSHFGEDVLDPTLPLDPERDSWTLPLIRRAVERGIPLMGICRGFQEINVALGGSLHQAIHAVPGFNDHREPDSDDLAVRYGLAHEVDIVPGGLLDSILGQPRITVNSAHGQGVNRLAEGLRVEALSPDGVIEAATLPDAPAFNLGMQWHPECQAATNPVSRRIFEAFAEACHAQRNRRA</sequence>
<evidence type="ECO:0000313" key="2">
    <source>
        <dbReference type="Proteomes" id="UP001371305"/>
    </source>
</evidence>
<dbReference type="PROSITE" id="PS51273">
    <property type="entry name" value="GATASE_TYPE_1"/>
    <property type="match status" value="1"/>
</dbReference>
<dbReference type="SUPFAM" id="SSF52317">
    <property type="entry name" value="Class I glutamine amidotransferase-like"/>
    <property type="match status" value="1"/>
</dbReference>
<proteinExistence type="predicted"/>
<dbReference type="RefSeq" id="WP_341407796.1">
    <property type="nucleotide sequence ID" value="NZ_JBBUKT010000015.1"/>
</dbReference>
<dbReference type="PANTHER" id="PTHR43235">
    <property type="entry name" value="GLUTAMINE AMIDOTRANSFERASE PB2B2.05-RELATED"/>
    <property type="match status" value="1"/>
</dbReference>
<dbReference type="InterPro" id="IPR029062">
    <property type="entry name" value="Class_I_gatase-like"/>
</dbReference>
<dbReference type="Pfam" id="PF07722">
    <property type="entry name" value="Peptidase_C26"/>
    <property type="match status" value="1"/>
</dbReference>
<dbReference type="InterPro" id="IPR011697">
    <property type="entry name" value="Peptidase_C26"/>
</dbReference>
<reference evidence="1 2" key="1">
    <citation type="submission" date="2024-04" db="EMBL/GenBank/DDBJ databases">
        <title>Luteolibacter sp. isolated from soil.</title>
        <authorList>
            <person name="An J."/>
        </authorList>
    </citation>
    <scope>NUCLEOTIDE SEQUENCE [LARGE SCALE GENOMIC DNA]</scope>
    <source>
        <strain evidence="1 2">Y139</strain>
    </source>
</reference>
<dbReference type="Gene3D" id="3.40.50.880">
    <property type="match status" value="1"/>
</dbReference>
<accession>A0ABU9B586</accession>
<organism evidence="1 2">
    <name type="scientific">Luteolibacter soli</name>
    <dbReference type="NCBI Taxonomy" id="3135280"/>
    <lineage>
        <taxon>Bacteria</taxon>
        <taxon>Pseudomonadati</taxon>
        <taxon>Verrucomicrobiota</taxon>
        <taxon>Verrucomicrobiia</taxon>
        <taxon>Verrucomicrobiales</taxon>
        <taxon>Verrucomicrobiaceae</taxon>
        <taxon>Luteolibacter</taxon>
    </lineage>
</organism>
<keyword evidence="1" id="KW-0378">Hydrolase</keyword>
<evidence type="ECO:0000313" key="1">
    <source>
        <dbReference type="EMBL" id="MEK7954030.1"/>
    </source>
</evidence>
<comment type="caution">
    <text evidence="1">The sequence shown here is derived from an EMBL/GenBank/DDBJ whole genome shotgun (WGS) entry which is preliminary data.</text>
</comment>
<name>A0ABU9B586_9BACT</name>
<dbReference type="Proteomes" id="UP001371305">
    <property type="component" value="Unassembled WGS sequence"/>
</dbReference>
<gene>
    <name evidence="1" type="ORF">WKV53_26170</name>
</gene>